<name>A0A0D8B7X2_9ACTN</name>
<dbReference type="FunFam" id="3.40.50.720:FF:000084">
    <property type="entry name" value="Short-chain dehydrogenase reductase"/>
    <property type="match status" value="1"/>
</dbReference>
<organism evidence="4 5">
    <name type="scientific">Frankia torreyi</name>
    <dbReference type="NCBI Taxonomy" id="1856"/>
    <lineage>
        <taxon>Bacteria</taxon>
        <taxon>Bacillati</taxon>
        <taxon>Actinomycetota</taxon>
        <taxon>Actinomycetes</taxon>
        <taxon>Frankiales</taxon>
        <taxon>Frankiaceae</taxon>
        <taxon>Frankia</taxon>
    </lineage>
</organism>
<dbReference type="InterPro" id="IPR020904">
    <property type="entry name" value="Sc_DH/Rdtase_CS"/>
</dbReference>
<dbReference type="AlphaFoldDB" id="A0A0D8B7X2"/>
<proteinExistence type="inferred from homology"/>
<dbReference type="SUPFAM" id="SSF51735">
    <property type="entry name" value="NAD(P)-binding Rossmann-fold domains"/>
    <property type="match status" value="1"/>
</dbReference>
<dbReference type="Proteomes" id="UP000032545">
    <property type="component" value="Unassembled WGS sequence"/>
</dbReference>
<dbReference type="EMBL" id="JYFN01000073">
    <property type="protein sequence ID" value="KJE20039.1"/>
    <property type="molecule type" value="Genomic_DNA"/>
</dbReference>
<evidence type="ECO:0000256" key="2">
    <source>
        <dbReference type="ARBA" id="ARBA00023002"/>
    </source>
</evidence>
<evidence type="ECO:0000259" key="3">
    <source>
        <dbReference type="SMART" id="SM00822"/>
    </source>
</evidence>
<feature type="domain" description="Ketoreductase" evidence="3">
    <location>
        <begin position="21"/>
        <end position="205"/>
    </location>
</feature>
<dbReference type="PRINTS" id="PR00080">
    <property type="entry name" value="SDRFAMILY"/>
</dbReference>
<evidence type="ECO:0000313" key="4">
    <source>
        <dbReference type="EMBL" id="KJE20039.1"/>
    </source>
</evidence>
<dbReference type="PATRIC" id="fig|1502723.3.peg.6258"/>
<dbReference type="InterPro" id="IPR002347">
    <property type="entry name" value="SDR_fam"/>
</dbReference>
<dbReference type="PANTHER" id="PTHR48107:SF7">
    <property type="entry name" value="RE15974P"/>
    <property type="match status" value="1"/>
</dbReference>
<dbReference type="GO" id="GO:0016614">
    <property type="term" value="F:oxidoreductase activity, acting on CH-OH group of donors"/>
    <property type="evidence" value="ECO:0007669"/>
    <property type="project" value="UniProtKB-ARBA"/>
</dbReference>
<accession>A0A0D8B7X2</accession>
<keyword evidence="5" id="KW-1185">Reference proteome</keyword>
<evidence type="ECO:0000256" key="1">
    <source>
        <dbReference type="ARBA" id="ARBA00006484"/>
    </source>
</evidence>
<sequence length="261" mass="27112">MPGRAVSPASTRKVDMTLSDRTALVTGAGRGIGRAIARRLARDGAAVIVNYATSAEQAASLVKEIEADGGDAWTEQADVANLAQVDDLFTRIRARTDRVDVLVNNAGRGAGGMPTLAATTPAIYDSTFGLNARGLFFVTQRAVELMPDGGRVISISSGSSSTRQPGLSAYAGSKAAIEAFTRVWATELAPRKVTVNAVVPGIVDTDLIRNGMTPQLAEHYGSLVPLGRLGQPEDIADVVAFLAGDDARWITGQCVTASGGA</sequence>
<gene>
    <name evidence="4" type="ORF">FF36_05644</name>
</gene>
<dbReference type="SMART" id="SM00822">
    <property type="entry name" value="PKS_KR"/>
    <property type="match status" value="1"/>
</dbReference>
<dbReference type="PROSITE" id="PS00061">
    <property type="entry name" value="ADH_SHORT"/>
    <property type="match status" value="1"/>
</dbReference>
<comment type="caution">
    <text evidence="4">The sequence shown here is derived from an EMBL/GenBank/DDBJ whole genome shotgun (WGS) entry which is preliminary data.</text>
</comment>
<dbReference type="InterPro" id="IPR036291">
    <property type="entry name" value="NAD(P)-bd_dom_sf"/>
</dbReference>
<reference evidence="5" key="1">
    <citation type="submission" date="2015-02" db="EMBL/GenBank/DDBJ databases">
        <title>Draft Genome of Frankia sp. CpI1-S.</title>
        <authorList>
            <person name="Oshone R.T."/>
            <person name="Ngom M."/>
            <person name="Ghodhbane-Gtari F."/>
            <person name="Gtari M."/>
            <person name="Morris K."/>
            <person name="Thomas K."/>
            <person name="Sen A."/>
            <person name="Tisa L.S."/>
        </authorList>
    </citation>
    <scope>NUCLEOTIDE SEQUENCE [LARGE SCALE GENOMIC DNA]</scope>
    <source>
        <strain evidence="5">CpI1-S</strain>
    </source>
</reference>
<comment type="similarity">
    <text evidence="1">Belongs to the short-chain dehydrogenases/reductases (SDR) family.</text>
</comment>
<keyword evidence="2 4" id="KW-0560">Oxidoreductase</keyword>
<dbReference type="PRINTS" id="PR00081">
    <property type="entry name" value="GDHRDH"/>
</dbReference>
<dbReference type="InterPro" id="IPR057326">
    <property type="entry name" value="KR_dom"/>
</dbReference>
<dbReference type="PANTHER" id="PTHR48107">
    <property type="entry name" value="NADPH-DEPENDENT ALDEHYDE REDUCTASE-LIKE PROTEIN, CHLOROPLASTIC-RELATED"/>
    <property type="match status" value="1"/>
</dbReference>
<dbReference type="Gene3D" id="3.40.50.720">
    <property type="entry name" value="NAD(P)-binding Rossmann-like Domain"/>
    <property type="match status" value="1"/>
</dbReference>
<protein>
    <recommendedName>
        <fullName evidence="3">Ketoreductase domain-containing protein</fullName>
    </recommendedName>
</protein>
<reference evidence="4 5" key="2">
    <citation type="journal article" date="2016" name="Genome Announc.">
        <title>Permanent Draft Genome Sequences for Two Variants of Frankia sp. Strain CpI1, the First Frankia Strain Isolated from Root Nodules of Comptonia peregrina.</title>
        <authorList>
            <person name="Oshone R."/>
            <person name="Hurst S.G.IV."/>
            <person name="Abebe-Akele F."/>
            <person name="Simpson S."/>
            <person name="Morris K."/>
            <person name="Thomas W.K."/>
            <person name="Tisa L.S."/>
        </authorList>
    </citation>
    <scope>NUCLEOTIDE SEQUENCE [LARGE SCALE GENOMIC DNA]</scope>
    <source>
        <strain evidence="5">CpI1-S</strain>
    </source>
</reference>
<dbReference type="Pfam" id="PF13561">
    <property type="entry name" value="adh_short_C2"/>
    <property type="match status" value="1"/>
</dbReference>
<evidence type="ECO:0000313" key="5">
    <source>
        <dbReference type="Proteomes" id="UP000032545"/>
    </source>
</evidence>